<dbReference type="OMA" id="YPLPISW"/>
<organism evidence="1 2">
    <name type="scientific">Lodderomyces elongisporus (strain ATCC 11503 / CBS 2605 / JCM 1781 / NBRC 1676 / NRRL YB-4239)</name>
    <name type="common">Yeast</name>
    <name type="synonym">Saccharomyces elongisporus</name>
    <dbReference type="NCBI Taxonomy" id="379508"/>
    <lineage>
        <taxon>Eukaryota</taxon>
        <taxon>Fungi</taxon>
        <taxon>Dikarya</taxon>
        <taxon>Ascomycota</taxon>
        <taxon>Saccharomycotina</taxon>
        <taxon>Pichiomycetes</taxon>
        <taxon>Debaryomycetaceae</taxon>
        <taxon>Candida/Lodderomyces clade</taxon>
        <taxon>Lodderomyces</taxon>
    </lineage>
</organism>
<sequence length="908" mass="103317">MTADSTSSYIIPPYLLDTCIGPLLQQQVAEFSKELSIENVIDPSSPFYSNVPESSNISLLSTTSSTTTTSLSSSSSLAPTTMRVQKNELLFHTDPLVNETIKEKLINKLSIIGVLGNNPMEFNRFDDKYLLEMYEIFKPRILVIDSELEEEEIQKDPIDGKPVQVPRSVFASEQIGEINYKGIHRGPEKKVATTKEERNHIYNDTSYYANELKSKPLKVLLNRNEASKPLLVNEKILATSDGSRYLTYQLPTKWSPLIPNPYLNYLKMKYHLQVTNENGFATIKLKRKGVNGNKETPEAKGGADFVDDKHINDSWYYNFISDAPVKSTQGVFYYEIEVENVLTQATNFQSIIHTIDPSMSINSSLDLFTGFTKRHIIYDSNKAVSVANDKHVKNMDLEKVKHNVLYDIATEGFSVDELNLLLGNKPGELKGTFAINFEDSKFYNSMKISDSLLRSHMMNMNRRLSSTGRANQNVDLDEGKMFLGTEVKTEVFENSSTSSKIQKSDVVGCGINFVDKSVFFTLNGVLAKVITEKELVSSTSPVNDLFHTKEPHSSYPIEIYPIIGFQLNKLNELDNLGISDASTSKVITNLGFKEFKFDIKDYINKVKLQNQVDIHLSQLEKMRQKNFNGQENADLDCAVEDALLGGTSNSDVLNKMIKEYLVYRGHTETLSAFESDLNATSSIPLLKESTQQNSTDEKEDLFNKTNGSERILYKNLIFKNKFTQVYELLIANNGELKLDNSAQELKFNLCKLDYLYKLRKFITAKLTTEKSWEKIPTTANNQNHENQDRMQTFYDEAVSCRNNILNEFSNDYYRAIIDELTPLLFVQLQAGLDRLPRTKKLLDDFESQRNEMFDLINEILLRNAGSKRKSCLEQIFEGVEVNINDQARGFGDGRFTLVNLDRDYYNEI</sequence>
<dbReference type="Gene3D" id="2.60.120.920">
    <property type="match status" value="1"/>
</dbReference>
<dbReference type="InterPro" id="IPR006594">
    <property type="entry name" value="LisH"/>
</dbReference>
<accession>A5DSY9</accession>
<dbReference type="GeneID" id="5235918"/>
<proteinExistence type="predicted"/>
<dbReference type="eggNOG" id="KOG1477">
    <property type="taxonomic scope" value="Eukaryota"/>
</dbReference>
<keyword evidence="2" id="KW-1185">Reference proteome</keyword>
<dbReference type="KEGG" id="lel:PVL30_000464"/>
<dbReference type="PANTHER" id="PTHR12864">
    <property type="entry name" value="RAN BINDING PROTEIN 9-RELATED"/>
    <property type="match status" value="1"/>
</dbReference>
<dbReference type="PROSITE" id="PS50896">
    <property type="entry name" value="LISH"/>
    <property type="match status" value="1"/>
</dbReference>
<dbReference type="HOGENOM" id="CLU_017832_0_0_1"/>
<dbReference type="STRING" id="379508.A5DSY9"/>
<protein>
    <submittedName>
        <fullName evidence="1">Uncharacterized protein</fullName>
    </submittedName>
</protein>
<dbReference type="VEuPathDB" id="FungiDB:LELG_00475"/>
<evidence type="ECO:0000313" key="1">
    <source>
        <dbReference type="EMBL" id="EDK42297.1"/>
    </source>
</evidence>
<dbReference type="InParanoid" id="A5DSY9"/>
<evidence type="ECO:0000313" key="2">
    <source>
        <dbReference type="Proteomes" id="UP000001996"/>
    </source>
</evidence>
<dbReference type="InterPro" id="IPR043136">
    <property type="entry name" value="B30.2/SPRY_sf"/>
</dbReference>
<dbReference type="InterPro" id="IPR050618">
    <property type="entry name" value="Ubq-SigPath_Reg"/>
</dbReference>
<dbReference type="AlphaFoldDB" id="A5DSY9"/>
<reference evidence="1 2" key="1">
    <citation type="journal article" date="2009" name="Nature">
        <title>Evolution of pathogenicity and sexual reproduction in eight Candida genomes.</title>
        <authorList>
            <person name="Butler G."/>
            <person name="Rasmussen M.D."/>
            <person name="Lin M.F."/>
            <person name="Santos M.A."/>
            <person name="Sakthikumar S."/>
            <person name="Munro C.A."/>
            <person name="Rheinbay E."/>
            <person name="Grabherr M."/>
            <person name="Forche A."/>
            <person name="Reedy J.L."/>
            <person name="Agrafioti I."/>
            <person name="Arnaud M.B."/>
            <person name="Bates S."/>
            <person name="Brown A.J."/>
            <person name="Brunke S."/>
            <person name="Costanzo M.C."/>
            <person name="Fitzpatrick D.A."/>
            <person name="de Groot P.W."/>
            <person name="Harris D."/>
            <person name="Hoyer L.L."/>
            <person name="Hube B."/>
            <person name="Klis F.M."/>
            <person name="Kodira C."/>
            <person name="Lennard N."/>
            <person name="Logue M.E."/>
            <person name="Martin R."/>
            <person name="Neiman A.M."/>
            <person name="Nikolaou E."/>
            <person name="Quail M.A."/>
            <person name="Quinn J."/>
            <person name="Santos M.C."/>
            <person name="Schmitzberger F.F."/>
            <person name="Sherlock G."/>
            <person name="Shah P."/>
            <person name="Silverstein K.A."/>
            <person name="Skrzypek M.S."/>
            <person name="Soll D."/>
            <person name="Staggs R."/>
            <person name="Stansfield I."/>
            <person name="Stumpf M.P."/>
            <person name="Sudbery P.E."/>
            <person name="Srikantha T."/>
            <person name="Zeng Q."/>
            <person name="Berman J."/>
            <person name="Berriman M."/>
            <person name="Heitman J."/>
            <person name="Gow N.A."/>
            <person name="Lorenz M.C."/>
            <person name="Birren B.W."/>
            <person name="Kellis M."/>
            <person name="Cuomo C.A."/>
        </authorList>
    </citation>
    <scope>NUCLEOTIDE SEQUENCE [LARGE SCALE GENOMIC DNA]</scope>
    <source>
        <strain evidence="2">ATCC 11503 / BCRC 21390 / CBS 2605 / JCM 1781 / NBRC 1676 / NRRL YB-4239</strain>
    </source>
</reference>
<dbReference type="Proteomes" id="UP000001996">
    <property type="component" value="Unassembled WGS sequence"/>
</dbReference>
<dbReference type="OrthoDB" id="25503at2759"/>
<gene>
    <name evidence="1" type="ORF">LELG_00475</name>
</gene>
<name>A5DSY9_LODEL</name>
<dbReference type="EMBL" id="CH981524">
    <property type="protein sequence ID" value="EDK42297.1"/>
    <property type="molecule type" value="Genomic_DNA"/>
</dbReference>